<reference evidence="3 4" key="1">
    <citation type="journal article" date="2023" name="Hortic Res">
        <title>Pangenome of water caltrop reveals structural variations and asymmetric subgenome divergence after allopolyploidization.</title>
        <authorList>
            <person name="Zhang X."/>
            <person name="Chen Y."/>
            <person name="Wang L."/>
            <person name="Yuan Y."/>
            <person name="Fang M."/>
            <person name="Shi L."/>
            <person name="Lu R."/>
            <person name="Comes H.P."/>
            <person name="Ma Y."/>
            <person name="Chen Y."/>
            <person name="Huang G."/>
            <person name="Zhou Y."/>
            <person name="Zheng Z."/>
            <person name="Qiu Y."/>
        </authorList>
    </citation>
    <scope>NUCLEOTIDE SEQUENCE [LARGE SCALE GENOMIC DNA]</scope>
    <source>
        <tissue evidence="3">Roots</tissue>
    </source>
</reference>
<feature type="domain" description="ULTRAPETALA1/2 SAND" evidence="1">
    <location>
        <begin position="76"/>
        <end position="168"/>
    </location>
</feature>
<dbReference type="GO" id="GO:0005634">
    <property type="term" value="C:nucleus"/>
    <property type="evidence" value="ECO:0007669"/>
    <property type="project" value="TreeGrafter"/>
</dbReference>
<sequence length="291" mass="33615">MSCHATTSKRSVELDPAFRWEGKSRNIASSILESKPYHILVLSLFKEGAEGPAMANGKEGEVGQALLFSDDELREVHGFRRGSDYIEVTCGCTSRRYGDAVGRLRVFLNGDLEINCECFPGCNEDKLTPIAFEKHSLRETAPRWKYNIWVSINGKKIPLEKTVLLRYYHYRRAMNGSQTSHMKVFHRDEFVRCCRCNKERRFRLRTKEECRLYHDALVNINWKCADLPCNNITCDDDEERRSRMLYRGCSLHPMCKGCTSCVCFGCDSCRFKDCSCQTCMDFTRNTKALRV</sequence>
<gene>
    <name evidence="3" type="ORF">SAY87_030126</name>
</gene>
<evidence type="ECO:0000313" key="4">
    <source>
        <dbReference type="Proteomes" id="UP001345219"/>
    </source>
</evidence>
<dbReference type="AlphaFoldDB" id="A0AAN7QA51"/>
<dbReference type="GO" id="GO:0005829">
    <property type="term" value="C:cytosol"/>
    <property type="evidence" value="ECO:0007669"/>
    <property type="project" value="TreeGrafter"/>
</dbReference>
<dbReference type="EMBL" id="JAXIOK010000009">
    <property type="protein sequence ID" value="KAK4762242.1"/>
    <property type="molecule type" value="Genomic_DNA"/>
</dbReference>
<evidence type="ECO:0000259" key="2">
    <source>
        <dbReference type="Pfam" id="PF23293"/>
    </source>
</evidence>
<dbReference type="PANTHER" id="PTHR34053">
    <property type="entry name" value="PROTEIN ULTRAPETALA 1"/>
    <property type="match status" value="1"/>
</dbReference>
<organism evidence="3 4">
    <name type="scientific">Trapa incisa</name>
    <dbReference type="NCBI Taxonomy" id="236973"/>
    <lineage>
        <taxon>Eukaryota</taxon>
        <taxon>Viridiplantae</taxon>
        <taxon>Streptophyta</taxon>
        <taxon>Embryophyta</taxon>
        <taxon>Tracheophyta</taxon>
        <taxon>Spermatophyta</taxon>
        <taxon>Magnoliopsida</taxon>
        <taxon>eudicotyledons</taxon>
        <taxon>Gunneridae</taxon>
        <taxon>Pentapetalae</taxon>
        <taxon>rosids</taxon>
        <taxon>malvids</taxon>
        <taxon>Myrtales</taxon>
        <taxon>Lythraceae</taxon>
        <taxon>Trapa</taxon>
    </lineage>
</organism>
<dbReference type="InterPro" id="IPR057011">
    <property type="entry name" value="ULT1/2_SAND"/>
</dbReference>
<protein>
    <submittedName>
        <fullName evidence="3">Uncharacterized protein</fullName>
    </submittedName>
</protein>
<evidence type="ECO:0000313" key="3">
    <source>
        <dbReference type="EMBL" id="KAK4762242.1"/>
    </source>
</evidence>
<proteinExistence type="predicted"/>
<dbReference type="PANTHER" id="PTHR34053:SF1">
    <property type="entry name" value="PROTEIN ULTRAPETALA 1"/>
    <property type="match status" value="1"/>
</dbReference>
<accession>A0AAN7QA51</accession>
<dbReference type="InterPro" id="IPR020533">
    <property type="entry name" value="Developmental_reg_ULTRAPETALA"/>
</dbReference>
<feature type="domain" description="ULTRAPETALA1/2 zinc finger" evidence="2">
    <location>
        <begin position="186"/>
        <end position="283"/>
    </location>
</feature>
<comment type="caution">
    <text evidence="3">The sequence shown here is derived from an EMBL/GenBank/DDBJ whole genome shotgun (WGS) entry which is preliminary data.</text>
</comment>
<dbReference type="Pfam" id="PF23293">
    <property type="entry name" value="zf_ULT1"/>
    <property type="match status" value="1"/>
</dbReference>
<dbReference type="InterPro" id="IPR057012">
    <property type="entry name" value="ULT1/2_Znf"/>
</dbReference>
<evidence type="ECO:0000259" key="1">
    <source>
        <dbReference type="Pfam" id="PF23292"/>
    </source>
</evidence>
<dbReference type="Proteomes" id="UP001345219">
    <property type="component" value="Chromosome 23"/>
</dbReference>
<keyword evidence="4" id="KW-1185">Reference proteome</keyword>
<dbReference type="Pfam" id="PF23292">
    <property type="entry name" value="SAND_ULT1"/>
    <property type="match status" value="1"/>
</dbReference>
<name>A0AAN7QA51_9MYRT</name>